<dbReference type="Proteomes" id="UP000008237">
    <property type="component" value="Unassembled WGS sequence"/>
</dbReference>
<reference evidence="6 7" key="1">
    <citation type="journal article" date="2010" name="Science">
        <title>Genomic comparison of the ants Camponotus floridanus and Harpegnathos saltator.</title>
        <authorList>
            <person name="Bonasio R."/>
            <person name="Zhang G."/>
            <person name="Ye C."/>
            <person name="Mutti N.S."/>
            <person name="Fang X."/>
            <person name="Qin N."/>
            <person name="Donahue G."/>
            <person name="Yang P."/>
            <person name="Li Q."/>
            <person name="Li C."/>
            <person name="Zhang P."/>
            <person name="Huang Z."/>
            <person name="Berger S.L."/>
            <person name="Reinberg D."/>
            <person name="Wang J."/>
            <person name="Liebig J."/>
        </authorList>
    </citation>
    <scope>NUCLEOTIDE SEQUENCE [LARGE SCALE GENOMIC DNA]</scope>
    <source>
        <strain evidence="6 7">R22 G/1</strain>
    </source>
</reference>
<evidence type="ECO:0000256" key="1">
    <source>
        <dbReference type="ARBA" id="ARBA00004613"/>
    </source>
</evidence>
<evidence type="ECO:0000256" key="4">
    <source>
        <dbReference type="ARBA" id="ARBA00022729"/>
    </source>
</evidence>
<dbReference type="Gene3D" id="2.120.10.30">
    <property type="entry name" value="TolB, C-terminal domain"/>
    <property type="match status" value="1"/>
</dbReference>
<dbReference type="PRINTS" id="PR01366">
    <property type="entry name" value="ROYALJELLY"/>
</dbReference>
<evidence type="ECO:0000256" key="5">
    <source>
        <dbReference type="ARBA" id="ARBA00023180"/>
    </source>
</evidence>
<dbReference type="GO" id="GO:0005576">
    <property type="term" value="C:extracellular region"/>
    <property type="evidence" value="ECO:0007669"/>
    <property type="project" value="UniProtKB-SubCell"/>
</dbReference>
<dbReference type="OrthoDB" id="8184345at2759"/>
<dbReference type="EMBL" id="GL450410">
    <property type="protein sequence ID" value="EFN80990.1"/>
    <property type="molecule type" value="Genomic_DNA"/>
</dbReference>
<proteinExistence type="inferred from homology"/>
<dbReference type="AlphaFoldDB" id="E2BTG2"/>
<evidence type="ECO:0000256" key="2">
    <source>
        <dbReference type="ARBA" id="ARBA00009127"/>
    </source>
</evidence>
<evidence type="ECO:0000313" key="6">
    <source>
        <dbReference type="EMBL" id="EFN80990.1"/>
    </source>
</evidence>
<organism evidence="7">
    <name type="scientific">Harpegnathos saltator</name>
    <name type="common">Jerdon's jumping ant</name>
    <dbReference type="NCBI Taxonomy" id="610380"/>
    <lineage>
        <taxon>Eukaryota</taxon>
        <taxon>Metazoa</taxon>
        <taxon>Ecdysozoa</taxon>
        <taxon>Arthropoda</taxon>
        <taxon>Hexapoda</taxon>
        <taxon>Insecta</taxon>
        <taxon>Pterygota</taxon>
        <taxon>Neoptera</taxon>
        <taxon>Endopterygota</taxon>
        <taxon>Hymenoptera</taxon>
        <taxon>Apocrita</taxon>
        <taxon>Aculeata</taxon>
        <taxon>Formicoidea</taxon>
        <taxon>Formicidae</taxon>
        <taxon>Ponerinae</taxon>
        <taxon>Ponerini</taxon>
        <taxon>Harpegnathos</taxon>
    </lineage>
</organism>
<dbReference type="Pfam" id="PF03022">
    <property type="entry name" value="MRJP"/>
    <property type="match status" value="1"/>
</dbReference>
<keyword evidence="7" id="KW-1185">Reference proteome</keyword>
<evidence type="ECO:0000256" key="3">
    <source>
        <dbReference type="ARBA" id="ARBA00022525"/>
    </source>
</evidence>
<dbReference type="FunCoup" id="E2BTG2">
    <property type="interactions" value="10"/>
</dbReference>
<accession>E2BTG2</accession>
<evidence type="ECO:0000313" key="7">
    <source>
        <dbReference type="Proteomes" id="UP000008237"/>
    </source>
</evidence>
<dbReference type="PANTHER" id="PTHR10009">
    <property type="entry name" value="PROTEIN YELLOW-RELATED"/>
    <property type="match status" value="1"/>
</dbReference>
<dbReference type="InterPro" id="IPR017996">
    <property type="entry name" value="MRJP/yellow-related"/>
</dbReference>
<keyword evidence="4" id="KW-0732">Signal</keyword>
<dbReference type="PANTHER" id="PTHR10009:SF7">
    <property type="entry name" value="GH10609P-RELATED"/>
    <property type="match status" value="1"/>
</dbReference>
<dbReference type="OMA" id="PPRGNCA"/>
<name>E2BTG2_HARSA</name>
<keyword evidence="3" id="KW-0964">Secreted</keyword>
<dbReference type="PROSITE" id="PS51257">
    <property type="entry name" value="PROKAR_LIPOPROTEIN"/>
    <property type="match status" value="1"/>
</dbReference>
<dbReference type="InParanoid" id="E2BTG2"/>
<comment type="similarity">
    <text evidence="2">Belongs to the major royal jelly protein family.</text>
</comment>
<keyword evidence="5" id="KW-0325">Glycoprotein</keyword>
<dbReference type="InterPro" id="IPR011042">
    <property type="entry name" value="6-blade_b-propeller_TolB-like"/>
</dbReference>
<protein>
    <submittedName>
        <fullName evidence="6">Protein yellow</fullName>
    </submittedName>
</protein>
<gene>
    <name evidence="6" type="ORF">EAI_12833</name>
</gene>
<sequence length="442" mass="49563">MGLGGDRLLSIIIPLVVLGGCASIDKLRVIYSWKALEFAFPNAAARKLAIQEGRFIPGAPIPIDVDFYHKAKQGSVVFISIPRFQNGVPVTLGYVTNNVSADGNPIIAPYPNWELNRLGNCEGIISVYRMQVDSCDRLWVLDTGKLGERQICPPKLLSFSLRTNTVLKQYPFPKDQYKDDSLFVTLAVDVRCGGTTDKCHETFVYIADVTGFALLVYDHQNYRSWKINNNLFYPYPSYGTFHISGDTFDLMDGIIGLALGPMKQDGDRILYFHSLASRVESWVPTSVIRNYTLFRDNPDAEPRMFRPFAMERSSQSVAQAMDKDGVLYFGLLSDLAIGCWNSITYPEYGGTNTGIADVNPQTLQFPSGLKITNGKTGRQEIWILTSSFQKYMTGSMHPNETNFWIQAAYTSELIHDTKCDPNNGNNFNISHNRGYLPLQFAK</sequence>
<dbReference type="FunFam" id="2.120.10.30:FF:000045">
    <property type="entry name" value="Blast:Protein yellow"/>
    <property type="match status" value="1"/>
</dbReference>
<comment type="subcellular location">
    <subcellularLocation>
        <location evidence="1">Secreted</location>
    </subcellularLocation>
</comment>